<accession>A0A872TPB0</accession>
<proteinExistence type="predicted"/>
<organism evidence="1">
    <name type="scientific">Soybean yellow mottle mosaic virus</name>
    <dbReference type="NCBI Taxonomy" id="578361"/>
    <lineage>
        <taxon>Viruses</taxon>
        <taxon>Riboviria</taxon>
        <taxon>Orthornavirae</taxon>
        <taxon>Kitrinoviricota</taxon>
        <taxon>Tolucaviricetes</taxon>
        <taxon>Tolivirales</taxon>
        <taxon>Tombusviridae</taxon>
        <taxon>Procedovirinae</taxon>
        <taxon>Gammacarmovirus</taxon>
        <taxon>Gammacarmovirus glycinis</taxon>
    </lineage>
</organism>
<sequence>MMIQFGTMPPVRIDGPPRAFSMRMALRAVGRFLVNCCTAFGDNWADSITRNRTQHVCALQYFGDLPIECIVKSTGDFVKEPANVTREVGNEKRVVNRHAKGYFLSEMVASCRLHFNGIPRSTEANLLGVRRYLATYCQEHRLTNQQTLKLVDVATPLVMTANHQDVVSMKLMNDPLLNLYRTLHLEAQVVHTPLRQLVARPFSGTAWSQWIDSVRGYRDPRGFRLAQ</sequence>
<reference evidence="1" key="1">
    <citation type="submission" date="2020-01" db="EMBL/GenBank/DDBJ databases">
        <title>First Report of Soybean Yellow Common Mosaic Virus infecting Soybean in China.</title>
        <authorList>
            <person name="Wei Z."/>
            <person name="Jiang C."/>
            <person name="Mao C."/>
            <person name="Zhang H."/>
            <person name="Miao R."/>
            <person name="Yan F."/>
            <person name="Chen J."/>
            <person name="Li J."/>
            <person name="Sun Z."/>
        </authorList>
    </citation>
    <scope>NUCLEOTIDE SEQUENCE</scope>
    <source>
        <strain evidence="1">Hubei_JZ_DN19051</strain>
    </source>
</reference>
<name>A0A872TPB0_9TOMB</name>
<evidence type="ECO:0000313" key="1">
    <source>
        <dbReference type="EMBL" id="QOX59436.1"/>
    </source>
</evidence>
<dbReference type="EMBL" id="MN950795">
    <property type="protein sequence ID" value="QOX59436.1"/>
    <property type="molecule type" value="Genomic_RNA"/>
</dbReference>
<protein>
    <submittedName>
        <fullName evidence="1">P25 protein</fullName>
    </submittedName>
</protein>